<reference evidence="11 12" key="1">
    <citation type="submission" date="2024-03" db="EMBL/GenBank/DDBJ databases">
        <authorList>
            <person name="Gkanogiannis A."/>
            <person name="Becerra Lopez-Lavalle L."/>
        </authorList>
    </citation>
    <scope>NUCLEOTIDE SEQUENCE [LARGE SCALE GENOMIC DNA]</scope>
</reference>
<dbReference type="InterPro" id="IPR050205">
    <property type="entry name" value="CDPK_Ser/Thr_kinases"/>
</dbReference>
<feature type="domain" description="EF-hand" evidence="10">
    <location>
        <begin position="196"/>
        <end position="231"/>
    </location>
</feature>
<dbReference type="PROSITE" id="PS50011">
    <property type="entry name" value="PROTEIN_KINASE_DOM"/>
    <property type="match status" value="1"/>
</dbReference>
<keyword evidence="4" id="KW-0808">Transferase</keyword>
<sequence length="281" mass="31925">MLENPALLSLCLNFSPNNYDVRIQSETEDEIIKAVQKGNLQMEDAPWPSISPSAKDLVSKMLTRDPKKRITAAEALEHPWLKIEGEASTKPIDSAVLIRMKQFRAMNKFKQLALKVMAENLSEEELKGLNQMFKNIDTDRSGTITFDELKKGLSRLGSRLSEHEIKQLMDAADVDRNGTIDYGEFITATMHRHRLEKEENIYKAFQFFDTDGSGFITRDELKQAMTQYGLGDEDTIDEIINDVDIDGDGKINYDEFVNMMTKGTGSKSELDYSFTACKKEK</sequence>
<dbReference type="InterPro" id="IPR000719">
    <property type="entry name" value="Prot_kinase_dom"/>
</dbReference>
<evidence type="ECO:0000259" key="10">
    <source>
        <dbReference type="PROSITE" id="PS50222"/>
    </source>
</evidence>
<dbReference type="Gene3D" id="1.10.510.10">
    <property type="entry name" value="Transferase(Phosphotransferase) domain 1"/>
    <property type="match status" value="1"/>
</dbReference>
<evidence type="ECO:0000256" key="3">
    <source>
        <dbReference type="ARBA" id="ARBA00022553"/>
    </source>
</evidence>
<evidence type="ECO:0000256" key="5">
    <source>
        <dbReference type="ARBA" id="ARBA00022741"/>
    </source>
</evidence>
<feature type="domain" description="EF-hand" evidence="10">
    <location>
        <begin position="232"/>
        <end position="266"/>
    </location>
</feature>
<dbReference type="Gene3D" id="1.10.238.10">
    <property type="entry name" value="EF-hand"/>
    <property type="match status" value="1"/>
</dbReference>
<evidence type="ECO:0000313" key="11">
    <source>
        <dbReference type="EMBL" id="CAK9317611.1"/>
    </source>
</evidence>
<evidence type="ECO:0008006" key="13">
    <source>
        <dbReference type="Google" id="ProtNLM"/>
    </source>
</evidence>
<proteinExistence type="inferred from homology"/>
<evidence type="ECO:0000259" key="9">
    <source>
        <dbReference type="PROSITE" id="PS50011"/>
    </source>
</evidence>
<protein>
    <recommendedName>
        <fullName evidence="13">Calcium-dependent protein kinase</fullName>
    </recommendedName>
</protein>
<dbReference type="EMBL" id="OZ021737">
    <property type="protein sequence ID" value="CAK9317611.1"/>
    <property type="molecule type" value="Genomic_DNA"/>
</dbReference>
<feature type="domain" description="EF-hand" evidence="10">
    <location>
        <begin position="160"/>
        <end position="195"/>
    </location>
</feature>
<evidence type="ECO:0000313" key="12">
    <source>
        <dbReference type="Proteomes" id="UP001642487"/>
    </source>
</evidence>
<keyword evidence="5" id="KW-0547">Nucleotide-binding</keyword>
<keyword evidence="3" id="KW-0597">Phosphoprotein</keyword>
<dbReference type="Pfam" id="PF00069">
    <property type="entry name" value="Pkinase"/>
    <property type="match status" value="1"/>
</dbReference>
<dbReference type="Pfam" id="PF13499">
    <property type="entry name" value="EF-hand_7"/>
    <property type="match status" value="2"/>
</dbReference>
<comment type="similarity">
    <text evidence="1">Belongs to the protein kinase superfamily. CAMK Ser/Thr protein kinase family. CaMK subfamily.</text>
</comment>
<keyword evidence="12" id="KW-1185">Reference proteome</keyword>
<dbReference type="SUPFAM" id="SSF56112">
    <property type="entry name" value="Protein kinase-like (PK-like)"/>
    <property type="match status" value="1"/>
</dbReference>
<keyword evidence="7" id="KW-0106">Calcium</keyword>
<keyword evidence="2" id="KW-0723">Serine/threonine-protein kinase</keyword>
<keyword evidence="8" id="KW-0067">ATP-binding</keyword>
<accession>A0ABP0YB47</accession>
<evidence type="ECO:0000256" key="8">
    <source>
        <dbReference type="ARBA" id="ARBA00022840"/>
    </source>
</evidence>
<dbReference type="InterPro" id="IPR018247">
    <property type="entry name" value="EF_Hand_1_Ca_BS"/>
</dbReference>
<name>A0ABP0YB47_9ROSI</name>
<dbReference type="PANTHER" id="PTHR24349">
    <property type="entry name" value="SERINE/THREONINE-PROTEIN KINASE"/>
    <property type="match status" value="1"/>
</dbReference>
<evidence type="ECO:0000256" key="7">
    <source>
        <dbReference type="ARBA" id="ARBA00022837"/>
    </source>
</evidence>
<evidence type="ECO:0000256" key="1">
    <source>
        <dbReference type="ARBA" id="ARBA00005354"/>
    </source>
</evidence>
<dbReference type="InterPro" id="IPR002048">
    <property type="entry name" value="EF_hand_dom"/>
</dbReference>
<feature type="domain" description="EF-hand" evidence="10">
    <location>
        <begin position="124"/>
        <end position="159"/>
    </location>
</feature>
<dbReference type="InterPro" id="IPR011009">
    <property type="entry name" value="Kinase-like_dom_sf"/>
</dbReference>
<gene>
    <name evidence="11" type="ORF">CITCOLO1_LOCUS9520</name>
</gene>
<keyword evidence="6" id="KW-0418">Kinase</keyword>
<dbReference type="InterPro" id="IPR011992">
    <property type="entry name" value="EF-hand-dom_pair"/>
</dbReference>
<evidence type="ECO:0000256" key="6">
    <source>
        <dbReference type="ARBA" id="ARBA00022777"/>
    </source>
</evidence>
<dbReference type="PROSITE" id="PS00018">
    <property type="entry name" value="EF_HAND_1"/>
    <property type="match status" value="4"/>
</dbReference>
<dbReference type="SUPFAM" id="SSF47473">
    <property type="entry name" value="EF-hand"/>
    <property type="match status" value="1"/>
</dbReference>
<feature type="domain" description="Protein kinase" evidence="9">
    <location>
        <begin position="1"/>
        <end position="81"/>
    </location>
</feature>
<organism evidence="11 12">
    <name type="scientific">Citrullus colocynthis</name>
    <name type="common">colocynth</name>
    <dbReference type="NCBI Taxonomy" id="252529"/>
    <lineage>
        <taxon>Eukaryota</taxon>
        <taxon>Viridiplantae</taxon>
        <taxon>Streptophyta</taxon>
        <taxon>Embryophyta</taxon>
        <taxon>Tracheophyta</taxon>
        <taxon>Spermatophyta</taxon>
        <taxon>Magnoliopsida</taxon>
        <taxon>eudicotyledons</taxon>
        <taxon>Gunneridae</taxon>
        <taxon>Pentapetalae</taxon>
        <taxon>rosids</taxon>
        <taxon>fabids</taxon>
        <taxon>Cucurbitales</taxon>
        <taxon>Cucurbitaceae</taxon>
        <taxon>Benincaseae</taxon>
        <taxon>Citrullus</taxon>
    </lineage>
</organism>
<evidence type="ECO:0000256" key="4">
    <source>
        <dbReference type="ARBA" id="ARBA00022679"/>
    </source>
</evidence>
<dbReference type="SMART" id="SM00054">
    <property type="entry name" value="EFh"/>
    <property type="match status" value="4"/>
</dbReference>
<evidence type="ECO:0000256" key="2">
    <source>
        <dbReference type="ARBA" id="ARBA00022527"/>
    </source>
</evidence>
<dbReference type="Proteomes" id="UP001642487">
    <property type="component" value="Chromosome 3"/>
</dbReference>
<dbReference type="PROSITE" id="PS50222">
    <property type="entry name" value="EF_HAND_2"/>
    <property type="match status" value="4"/>
</dbReference>